<comment type="caution">
    <text evidence="1">The sequence shown here is derived from an EMBL/GenBank/DDBJ whole genome shotgun (WGS) entry which is preliminary data.</text>
</comment>
<protein>
    <submittedName>
        <fullName evidence="1">Uncharacterized protein</fullName>
    </submittedName>
</protein>
<evidence type="ECO:0000313" key="2">
    <source>
        <dbReference type="Proteomes" id="UP000245076"/>
    </source>
</evidence>
<gene>
    <name evidence="1" type="ORF">LPTSP1_36910</name>
</gene>
<proteinExistence type="predicted"/>
<keyword evidence="2" id="KW-1185">Reference proteome</keyword>
<sequence>MKFTSIKQIPKEAIEMIDDVQWWYLLESYEPSAYNFLREMPERMGSDNILIICNNLSSDGIVRFGGQVGLINYYYIEPRELEDKTYGINLYKKIHGEGK</sequence>
<dbReference type="RefSeq" id="WP_108930275.1">
    <property type="nucleotide sequence ID" value="NZ_BFAY01000013.1"/>
</dbReference>
<name>A0A2P2D7R5_9LEPT</name>
<accession>A0A2P2D7R5</accession>
<dbReference type="EMBL" id="BFAY01000013">
    <property type="protein sequence ID" value="GBF40673.1"/>
    <property type="molecule type" value="Genomic_DNA"/>
</dbReference>
<dbReference type="Proteomes" id="UP000245076">
    <property type="component" value="Unassembled WGS sequence"/>
</dbReference>
<reference evidence="1 2" key="1">
    <citation type="submission" date="2018-02" db="EMBL/GenBank/DDBJ databases">
        <title>Novel Leptospira species isolated from soil and water in Japan.</title>
        <authorList>
            <person name="Nakao R."/>
            <person name="Masuzawa T."/>
        </authorList>
    </citation>
    <scope>NUCLEOTIDE SEQUENCE [LARGE SCALE GENOMIC DNA]</scope>
    <source>
        <strain evidence="1 2">E8</strain>
    </source>
</reference>
<evidence type="ECO:0000313" key="1">
    <source>
        <dbReference type="EMBL" id="GBF40673.1"/>
    </source>
</evidence>
<organism evidence="1 2">
    <name type="scientific">Leptospira johnsonii</name>
    <dbReference type="NCBI Taxonomy" id="1917820"/>
    <lineage>
        <taxon>Bacteria</taxon>
        <taxon>Pseudomonadati</taxon>
        <taxon>Spirochaetota</taxon>
        <taxon>Spirochaetia</taxon>
        <taxon>Leptospirales</taxon>
        <taxon>Leptospiraceae</taxon>
        <taxon>Leptospira</taxon>
    </lineage>
</organism>
<dbReference type="AlphaFoldDB" id="A0A2P2D7R5"/>